<evidence type="ECO:0000313" key="3">
    <source>
        <dbReference type="EMBL" id="NKC32082.1"/>
    </source>
</evidence>
<dbReference type="Gene3D" id="3.90.550.10">
    <property type="entry name" value="Spore Coat Polysaccharide Biosynthesis Protein SpsA, Chain A"/>
    <property type="match status" value="1"/>
</dbReference>
<evidence type="ECO:0000259" key="2">
    <source>
        <dbReference type="Pfam" id="PF00535"/>
    </source>
</evidence>
<comment type="caution">
    <text evidence="3">The sequence shown here is derived from an EMBL/GenBank/DDBJ whole genome shotgun (WGS) entry which is preliminary data.</text>
</comment>
<keyword evidence="4" id="KW-1185">Reference proteome</keyword>
<dbReference type="CDD" id="cd00761">
    <property type="entry name" value="Glyco_tranf_GTA_type"/>
    <property type="match status" value="1"/>
</dbReference>
<accession>A0ABX1E8I2</accession>
<organism evidence="3 4">
    <name type="scientific">Falsiroseomonas selenitidurans</name>
    <dbReference type="NCBI Taxonomy" id="2716335"/>
    <lineage>
        <taxon>Bacteria</taxon>
        <taxon>Pseudomonadati</taxon>
        <taxon>Pseudomonadota</taxon>
        <taxon>Alphaproteobacteria</taxon>
        <taxon>Acetobacterales</taxon>
        <taxon>Roseomonadaceae</taxon>
        <taxon>Falsiroseomonas</taxon>
    </lineage>
</organism>
<feature type="region of interest" description="Disordered" evidence="1">
    <location>
        <begin position="104"/>
        <end position="123"/>
    </location>
</feature>
<dbReference type="InterPro" id="IPR029044">
    <property type="entry name" value="Nucleotide-diphossugar_trans"/>
</dbReference>
<evidence type="ECO:0000313" key="4">
    <source>
        <dbReference type="Proteomes" id="UP000787635"/>
    </source>
</evidence>
<protein>
    <submittedName>
        <fullName evidence="3">Glycosyltransferase family 2 protein</fullName>
    </submittedName>
</protein>
<dbReference type="InterPro" id="IPR050834">
    <property type="entry name" value="Glycosyltransf_2"/>
</dbReference>
<dbReference type="InterPro" id="IPR001173">
    <property type="entry name" value="Glyco_trans_2-like"/>
</dbReference>
<name>A0ABX1E8I2_9PROT</name>
<dbReference type="RefSeq" id="WP_168031797.1">
    <property type="nucleotide sequence ID" value="NZ_JAAVNE010000022.1"/>
</dbReference>
<sequence length="499" mass="54660">MALPTGGYFALRFWVMLRRIEICFGLEDGTEQVHFLPATAMGRPGVVLEGALAAGELRLTACGAAAGRWAWPWPGTLHGLARCSPGLRYTVVRQVAPALAEFPPSLWREPPGTQPLPAEEAPGSSEIRAAGVFDPLWYGETYDPPGEPLTHYLAVGEARGLRPAEAIRPAALCFDAQRGTLAGTLHACLAEAVAMRQGQAPPAPAIALGRTGITVIIPNYQYARFVPERLGGILRQTHRVEEVVLLDDGSTDAGVALFEELCARHRVPARVVQSASNGGNILRQWQAGVEMAGGDLVWIAEADDTAHPEFLRRMAGRLEGAADAVLAFCDSQQIDEGGRVTHPDYKAYYADLGDTFLQQDEHFAAPAFLAEVLCPRNLILNLSSVLWRRDALLAALRRLAPEAAHYRLCADWRLYVEACAPGGAVHYVVESLNRHRRHAGTITTRTDHGRHLQETLRVFETMLRFQGRDPAMLARMRKHLRALGQAWQIPVQQALERIG</sequence>
<evidence type="ECO:0000256" key="1">
    <source>
        <dbReference type="SAM" id="MobiDB-lite"/>
    </source>
</evidence>
<reference evidence="3 4" key="1">
    <citation type="submission" date="2020-03" db="EMBL/GenBank/DDBJ databases">
        <title>Roseomonas selenitidurans sp. nov. isolated from urban soil.</title>
        <authorList>
            <person name="Liu H."/>
        </authorList>
    </citation>
    <scope>NUCLEOTIDE SEQUENCE [LARGE SCALE GENOMIC DNA]</scope>
    <source>
        <strain evidence="3 4">BU-1</strain>
    </source>
</reference>
<dbReference type="SUPFAM" id="SSF53448">
    <property type="entry name" value="Nucleotide-diphospho-sugar transferases"/>
    <property type="match status" value="1"/>
</dbReference>
<dbReference type="Pfam" id="PF00535">
    <property type="entry name" value="Glycos_transf_2"/>
    <property type="match status" value="1"/>
</dbReference>
<dbReference type="Proteomes" id="UP000787635">
    <property type="component" value="Unassembled WGS sequence"/>
</dbReference>
<dbReference type="EMBL" id="JAAVNE010000022">
    <property type="protein sequence ID" value="NKC32082.1"/>
    <property type="molecule type" value="Genomic_DNA"/>
</dbReference>
<feature type="domain" description="Glycosyltransferase 2-like" evidence="2">
    <location>
        <begin position="214"/>
        <end position="365"/>
    </location>
</feature>
<gene>
    <name evidence="3" type="ORF">HEQ75_14550</name>
</gene>
<dbReference type="PANTHER" id="PTHR43685:SF2">
    <property type="entry name" value="GLYCOSYLTRANSFERASE 2-LIKE DOMAIN-CONTAINING PROTEIN"/>
    <property type="match status" value="1"/>
</dbReference>
<dbReference type="PANTHER" id="PTHR43685">
    <property type="entry name" value="GLYCOSYLTRANSFERASE"/>
    <property type="match status" value="1"/>
</dbReference>
<proteinExistence type="predicted"/>